<name>A0ABW3DVJ9_9ACTN</name>
<keyword evidence="3" id="KW-1185">Reference proteome</keyword>
<proteinExistence type="predicted"/>
<comment type="caution">
    <text evidence="2">The sequence shown here is derived from an EMBL/GenBank/DDBJ whole genome shotgun (WGS) entry which is preliminary data.</text>
</comment>
<feature type="region of interest" description="Disordered" evidence="1">
    <location>
        <begin position="98"/>
        <end position="199"/>
    </location>
</feature>
<dbReference type="Proteomes" id="UP001597024">
    <property type="component" value="Unassembled WGS sequence"/>
</dbReference>
<feature type="compositionally biased region" description="Polar residues" evidence="1">
    <location>
        <begin position="166"/>
        <end position="176"/>
    </location>
</feature>
<dbReference type="EMBL" id="JBHTHX010000796">
    <property type="protein sequence ID" value="MFD0887052.1"/>
    <property type="molecule type" value="Genomic_DNA"/>
</dbReference>
<reference evidence="3" key="1">
    <citation type="journal article" date="2019" name="Int. J. Syst. Evol. Microbiol.">
        <title>The Global Catalogue of Microorganisms (GCM) 10K type strain sequencing project: providing services to taxonomists for standard genome sequencing and annotation.</title>
        <authorList>
            <consortium name="The Broad Institute Genomics Platform"/>
            <consortium name="The Broad Institute Genome Sequencing Center for Infectious Disease"/>
            <person name="Wu L."/>
            <person name="Ma J."/>
        </authorList>
    </citation>
    <scope>NUCLEOTIDE SEQUENCE [LARGE SCALE GENOMIC DNA]</scope>
    <source>
        <strain evidence="3">CCUG 62974</strain>
    </source>
</reference>
<evidence type="ECO:0000313" key="2">
    <source>
        <dbReference type="EMBL" id="MFD0887052.1"/>
    </source>
</evidence>
<feature type="compositionally biased region" description="Basic and acidic residues" evidence="1">
    <location>
        <begin position="120"/>
        <end position="137"/>
    </location>
</feature>
<protein>
    <recommendedName>
        <fullName evidence="4">Helix-turn-helix domain-containing protein</fullName>
    </recommendedName>
</protein>
<organism evidence="2 3">
    <name type="scientific">Streptosporangium algeriense</name>
    <dbReference type="NCBI Taxonomy" id="1682748"/>
    <lineage>
        <taxon>Bacteria</taxon>
        <taxon>Bacillati</taxon>
        <taxon>Actinomycetota</taxon>
        <taxon>Actinomycetes</taxon>
        <taxon>Streptosporangiales</taxon>
        <taxon>Streptosporangiaceae</taxon>
        <taxon>Streptosporangium</taxon>
    </lineage>
</organism>
<evidence type="ECO:0000256" key="1">
    <source>
        <dbReference type="SAM" id="MobiDB-lite"/>
    </source>
</evidence>
<feature type="non-terminal residue" evidence="2">
    <location>
        <position position="289"/>
    </location>
</feature>
<evidence type="ECO:0008006" key="4">
    <source>
        <dbReference type="Google" id="ProtNLM"/>
    </source>
</evidence>
<feature type="compositionally biased region" description="Basic and acidic residues" evidence="1">
    <location>
        <begin position="182"/>
        <end position="193"/>
    </location>
</feature>
<gene>
    <name evidence="2" type="ORF">ACFQ08_21100</name>
</gene>
<evidence type="ECO:0000313" key="3">
    <source>
        <dbReference type="Proteomes" id="UP001597024"/>
    </source>
</evidence>
<accession>A0ABW3DVJ9</accession>
<sequence length="289" mass="32587">MPRIRTIKPEYWSSPGHRGLDPWSRLLYIAMWNWADDYGRGMANAKELGGFAFREDEDITPSDVRRMLGEIQRAFGVVFYEVGGRPYYAIPSWEDHQKIDRRSQPKYPAPEDGTPWDPDPASRTEHRSDLGESRTSEESAEPSAELAEHSAEPAGVSALEIGTGEQGNRGSRSTSVLPVGQRTDRNARTRERAPSAQPENLLARRVIRTIPRYRAAPGWVRKHLATLARDALSAGYGAEALTRYARMVIAEERFLVHQHIPELRDALRRLELDVRQGDACPCCGRDPDD</sequence>